<comment type="function">
    <text evidence="2">Functions in two distinct reactions of the de novo folate biosynthetic pathway. Catalyzes the addition of a glutamate residue to dihydropteroate (7,8-dihydropteroate or H2Pte) to form dihydrofolate (7,8-dihydrofolate monoglutamate or H2Pte-Glu). Also catalyzes successive additions of L-glutamate to tetrahydrofolate or 10-formyltetrahydrofolate or 5,10-methylenetetrahydrofolate, leading to folylpolyglutamate derivatives.</text>
</comment>
<evidence type="ECO:0000256" key="11">
    <source>
        <dbReference type="ARBA" id="ARBA00022741"/>
    </source>
</evidence>
<evidence type="ECO:0000256" key="7">
    <source>
        <dbReference type="ARBA" id="ARBA00013025"/>
    </source>
</evidence>
<dbReference type="PANTHER" id="PTHR11136:SF0">
    <property type="entry name" value="DIHYDROFOLATE SYNTHETASE-RELATED"/>
    <property type="match status" value="1"/>
</dbReference>
<dbReference type="GO" id="GO:0008841">
    <property type="term" value="F:dihydrofolate synthase activity"/>
    <property type="evidence" value="ECO:0007669"/>
    <property type="project" value="UniProtKB-EC"/>
</dbReference>
<evidence type="ECO:0000256" key="17">
    <source>
        <dbReference type="ARBA" id="ARBA00032510"/>
    </source>
</evidence>
<dbReference type="InterPro" id="IPR036565">
    <property type="entry name" value="Mur-like_cat_sf"/>
</dbReference>
<evidence type="ECO:0000313" key="25">
    <source>
        <dbReference type="EMBL" id="GEO07507.1"/>
    </source>
</evidence>
<comment type="catalytic activity">
    <reaction evidence="21">
        <text>7,8-dihydropteroate + L-glutamate + ATP = 7,8-dihydrofolate + ADP + phosphate + H(+)</text>
        <dbReference type="Rhea" id="RHEA:23584"/>
        <dbReference type="ChEBI" id="CHEBI:15378"/>
        <dbReference type="ChEBI" id="CHEBI:17839"/>
        <dbReference type="ChEBI" id="CHEBI:29985"/>
        <dbReference type="ChEBI" id="CHEBI:30616"/>
        <dbReference type="ChEBI" id="CHEBI:43474"/>
        <dbReference type="ChEBI" id="CHEBI:57451"/>
        <dbReference type="ChEBI" id="CHEBI:456216"/>
        <dbReference type="EC" id="6.3.2.12"/>
    </reaction>
</comment>
<evidence type="ECO:0000256" key="15">
    <source>
        <dbReference type="ARBA" id="ARBA00030048"/>
    </source>
</evidence>
<gene>
    <name evidence="25" type="ORF">SAE01_00030</name>
</gene>
<dbReference type="SUPFAM" id="SSF53244">
    <property type="entry name" value="MurD-like peptide ligases, peptide-binding domain"/>
    <property type="match status" value="1"/>
</dbReference>
<comment type="caution">
    <text evidence="25">The sequence shown here is derived from an EMBL/GenBank/DDBJ whole genome shotgun (WGS) entry which is preliminary data.</text>
</comment>
<evidence type="ECO:0000256" key="1">
    <source>
        <dbReference type="ARBA" id="ARBA00001946"/>
    </source>
</evidence>
<dbReference type="GO" id="GO:0005737">
    <property type="term" value="C:cytoplasm"/>
    <property type="evidence" value="ECO:0007669"/>
    <property type="project" value="TreeGrafter"/>
</dbReference>
<evidence type="ECO:0000256" key="4">
    <source>
        <dbReference type="ARBA" id="ARBA00005150"/>
    </source>
</evidence>
<dbReference type="InterPro" id="IPR013221">
    <property type="entry name" value="Mur_ligase_cen"/>
</dbReference>
<dbReference type="RefSeq" id="WP_246113119.1">
    <property type="nucleotide sequence ID" value="NZ_BJYT01000001.1"/>
</dbReference>
<name>A0A512B6U0_9BACT</name>
<keyword evidence="9 22" id="KW-0436">Ligase</keyword>
<evidence type="ECO:0000313" key="26">
    <source>
        <dbReference type="Proteomes" id="UP000321513"/>
    </source>
</evidence>
<evidence type="ECO:0000256" key="21">
    <source>
        <dbReference type="ARBA" id="ARBA00049161"/>
    </source>
</evidence>
<evidence type="ECO:0000256" key="14">
    <source>
        <dbReference type="ARBA" id="ARBA00022909"/>
    </source>
</evidence>
<evidence type="ECO:0000259" key="23">
    <source>
        <dbReference type="Pfam" id="PF02875"/>
    </source>
</evidence>
<sequence length="435" mass="48850">MLNYQQTIDYLFHRLPMFSRIGAAAFKGDLTNTVRLCEAVGNPQKSFKSIHIAGTNGKGSTSHMLAAIMQTAGYKTGLYTSPHLKDFRERIKVNGEMVEESFVIEFTEQIKPVIEEIEPSFFEITVAMAFAWFALQKVDIAVIEVGLGGRLDSTNIITPELAIITNIGYDHMNLLGDTLQKIAGEKAGIIKRGIPVVIGETLPETKPVFESRAMEQNAPLYLATEKRWVADWQQKGHELEVSIADKHTDERKQYMLELTGLYQVKNLLTVLEVVHLLAKTGWKINEKHLQHALKNVRKLTGLHGRWEVIHEHPYTVLDVAHNEDGVEQLTGQLEHCNFQKLHIVIGMVKDKEITTVLSLLPKYAQYYFTKAQIPRALPEEELAQNAAGFGLSGHAFPTVMKALQQAIDDAHKDDMILVCGSVFVVGEVEAEQLKW</sequence>
<feature type="domain" description="Mur ligase central" evidence="24">
    <location>
        <begin position="52"/>
        <end position="273"/>
    </location>
</feature>
<dbReference type="AlphaFoldDB" id="A0A512B6U0"/>
<evidence type="ECO:0000256" key="18">
    <source>
        <dbReference type="ARBA" id="ARBA00047493"/>
    </source>
</evidence>
<dbReference type="InterPro" id="IPR004101">
    <property type="entry name" value="Mur_ligase_C"/>
</dbReference>
<evidence type="ECO:0000256" key="19">
    <source>
        <dbReference type="ARBA" id="ARBA00047808"/>
    </source>
</evidence>
<keyword evidence="13" id="KW-0460">Magnesium</keyword>
<dbReference type="NCBIfam" id="TIGR01499">
    <property type="entry name" value="folC"/>
    <property type="match status" value="1"/>
</dbReference>
<comment type="catalytic activity">
    <reaction evidence="20">
        <text>(6R)-5,10-methylenetetrahydrofolyl-(gamma-L-Glu)(n) + L-glutamate + ATP = (6R)-5,10-methylenetetrahydrofolyl-(gamma-L-Glu)(n+1) + ADP + phosphate + H(+)</text>
        <dbReference type="Rhea" id="RHEA:51912"/>
        <dbReference type="Rhea" id="RHEA-COMP:13257"/>
        <dbReference type="Rhea" id="RHEA-COMP:13258"/>
        <dbReference type="ChEBI" id="CHEBI:15378"/>
        <dbReference type="ChEBI" id="CHEBI:29985"/>
        <dbReference type="ChEBI" id="CHEBI:30616"/>
        <dbReference type="ChEBI" id="CHEBI:43474"/>
        <dbReference type="ChEBI" id="CHEBI:136572"/>
        <dbReference type="ChEBI" id="CHEBI:456216"/>
        <dbReference type="EC" id="6.3.2.17"/>
    </reaction>
</comment>
<evidence type="ECO:0000256" key="12">
    <source>
        <dbReference type="ARBA" id="ARBA00022840"/>
    </source>
</evidence>
<evidence type="ECO:0000256" key="6">
    <source>
        <dbReference type="ARBA" id="ARBA00013023"/>
    </source>
</evidence>
<dbReference type="EC" id="6.3.2.12" evidence="6"/>
<dbReference type="EC" id="6.3.2.17" evidence="7"/>
<dbReference type="InterPro" id="IPR018109">
    <property type="entry name" value="Folylpolyglutamate_synth_CS"/>
</dbReference>
<accession>A0A512B6U0</accession>
<comment type="similarity">
    <text evidence="5 22">Belongs to the folylpolyglutamate synthase family.</text>
</comment>
<dbReference type="InterPro" id="IPR001645">
    <property type="entry name" value="Folylpolyglutamate_synth"/>
</dbReference>
<evidence type="ECO:0000259" key="24">
    <source>
        <dbReference type="Pfam" id="PF08245"/>
    </source>
</evidence>
<dbReference type="SUPFAM" id="SSF53623">
    <property type="entry name" value="MurD-like peptide ligases, catalytic domain"/>
    <property type="match status" value="1"/>
</dbReference>
<evidence type="ECO:0000256" key="16">
    <source>
        <dbReference type="ARBA" id="ARBA00030592"/>
    </source>
</evidence>
<dbReference type="Proteomes" id="UP000321513">
    <property type="component" value="Unassembled WGS sequence"/>
</dbReference>
<evidence type="ECO:0000256" key="3">
    <source>
        <dbReference type="ARBA" id="ARBA00004799"/>
    </source>
</evidence>
<dbReference type="EMBL" id="BJYT01000001">
    <property type="protein sequence ID" value="GEO07507.1"/>
    <property type="molecule type" value="Genomic_DNA"/>
</dbReference>
<dbReference type="PANTHER" id="PTHR11136">
    <property type="entry name" value="FOLYLPOLYGLUTAMATE SYNTHASE-RELATED"/>
    <property type="match status" value="1"/>
</dbReference>
<comment type="pathway">
    <text evidence="3">Cofactor biosynthesis; tetrahydrofolate biosynthesis; 7,8-dihydrofolate from 2-amino-4-hydroxy-6-hydroxymethyl-7,8-dihydropteridine diphosphate and 4-aminobenzoate: step 2/2.</text>
</comment>
<protein>
    <recommendedName>
        <fullName evidence="8">Dihydrofolate synthase/folylpolyglutamate synthase</fullName>
        <ecNumber evidence="6">6.3.2.12</ecNumber>
        <ecNumber evidence="7">6.3.2.17</ecNumber>
    </recommendedName>
    <alternativeName>
        <fullName evidence="17">Folylpoly-gamma-glutamate synthetase-dihydrofolate synthetase</fullName>
    </alternativeName>
    <alternativeName>
        <fullName evidence="15">Folylpolyglutamate synthetase</fullName>
    </alternativeName>
    <alternativeName>
        <fullName evidence="16">Tetrahydrofolylpolyglutamate synthase</fullName>
    </alternativeName>
</protein>
<keyword evidence="26" id="KW-1185">Reference proteome</keyword>
<dbReference type="Gene3D" id="3.40.1190.10">
    <property type="entry name" value="Mur-like, catalytic domain"/>
    <property type="match status" value="1"/>
</dbReference>
<feature type="domain" description="Mur ligase C-terminal" evidence="23">
    <location>
        <begin position="304"/>
        <end position="421"/>
    </location>
</feature>
<evidence type="ECO:0000256" key="9">
    <source>
        <dbReference type="ARBA" id="ARBA00022598"/>
    </source>
</evidence>
<keyword evidence="14" id="KW-0289">Folate biosynthesis</keyword>
<dbReference type="PIRSF" id="PIRSF001563">
    <property type="entry name" value="Folylpolyglu_synth"/>
    <property type="match status" value="1"/>
</dbReference>
<evidence type="ECO:0000256" key="2">
    <source>
        <dbReference type="ARBA" id="ARBA00002714"/>
    </source>
</evidence>
<dbReference type="FunFam" id="3.40.1190.10:FF:000011">
    <property type="entry name" value="Folylpolyglutamate synthase/dihydrofolate synthase"/>
    <property type="match status" value="1"/>
</dbReference>
<dbReference type="GO" id="GO:0046656">
    <property type="term" value="P:folic acid biosynthetic process"/>
    <property type="evidence" value="ECO:0007669"/>
    <property type="project" value="UniProtKB-KW"/>
</dbReference>
<dbReference type="GO" id="GO:0046872">
    <property type="term" value="F:metal ion binding"/>
    <property type="evidence" value="ECO:0007669"/>
    <property type="project" value="UniProtKB-KW"/>
</dbReference>
<comment type="catalytic activity">
    <reaction evidence="18">
        <text>(6S)-5,6,7,8-tetrahydrofolyl-(gamma-L-Glu)(n) + L-glutamate + ATP = (6S)-5,6,7,8-tetrahydrofolyl-(gamma-L-Glu)(n+1) + ADP + phosphate + H(+)</text>
        <dbReference type="Rhea" id="RHEA:10580"/>
        <dbReference type="Rhea" id="RHEA-COMP:14738"/>
        <dbReference type="Rhea" id="RHEA-COMP:14740"/>
        <dbReference type="ChEBI" id="CHEBI:15378"/>
        <dbReference type="ChEBI" id="CHEBI:29985"/>
        <dbReference type="ChEBI" id="CHEBI:30616"/>
        <dbReference type="ChEBI" id="CHEBI:43474"/>
        <dbReference type="ChEBI" id="CHEBI:141005"/>
        <dbReference type="ChEBI" id="CHEBI:456216"/>
        <dbReference type="EC" id="6.3.2.17"/>
    </reaction>
</comment>
<keyword evidence="12 22" id="KW-0067">ATP-binding</keyword>
<keyword evidence="11 22" id="KW-0547">Nucleotide-binding</keyword>
<evidence type="ECO:0000256" key="20">
    <source>
        <dbReference type="ARBA" id="ARBA00049035"/>
    </source>
</evidence>
<proteinExistence type="inferred from homology"/>
<dbReference type="InterPro" id="IPR036615">
    <property type="entry name" value="Mur_ligase_C_dom_sf"/>
</dbReference>
<comment type="catalytic activity">
    <reaction evidence="19">
        <text>10-formyltetrahydrofolyl-(gamma-L-Glu)(n) + L-glutamate + ATP = 10-formyltetrahydrofolyl-(gamma-L-Glu)(n+1) + ADP + phosphate + H(+)</text>
        <dbReference type="Rhea" id="RHEA:51904"/>
        <dbReference type="Rhea" id="RHEA-COMP:13088"/>
        <dbReference type="Rhea" id="RHEA-COMP:14300"/>
        <dbReference type="ChEBI" id="CHEBI:15378"/>
        <dbReference type="ChEBI" id="CHEBI:29985"/>
        <dbReference type="ChEBI" id="CHEBI:30616"/>
        <dbReference type="ChEBI" id="CHEBI:43474"/>
        <dbReference type="ChEBI" id="CHEBI:134413"/>
        <dbReference type="ChEBI" id="CHEBI:456216"/>
        <dbReference type="EC" id="6.3.2.17"/>
    </reaction>
</comment>
<dbReference type="PROSITE" id="PS01012">
    <property type="entry name" value="FOLYLPOLYGLU_SYNT_2"/>
    <property type="match status" value="1"/>
</dbReference>
<keyword evidence="10" id="KW-0479">Metal-binding</keyword>
<evidence type="ECO:0000256" key="13">
    <source>
        <dbReference type="ARBA" id="ARBA00022842"/>
    </source>
</evidence>
<organism evidence="25 26">
    <name type="scientific">Segetibacter aerophilus</name>
    <dbReference type="NCBI Taxonomy" id="670293"/>
    <lineage>
        <taxon>Bacteria</taxon>
        <taxon>Pseudomonadati</taxon>
        <taxon>Bacteroidota</taxon>
        <taxon>Chitinophagia</taxon>
        <taxon>Chitinophagales</taxon>
        <taxon>Chitinophagaceae</taxon>
        <taxon>Segetibacter</taxon>
    </lineage>
</organism>
<comment type="cofactor">
    <cofactor evidence="1">
        <name>Mg(2+)</name>
        <dbReference type="ChEBI" id="CHEBI:18420"/>
    </cofactor>
</comment>
<comment type="pathway">
    <text evidence="4">Cofactor biosynthesis; tetrahydrofolylpolyglutamate biosynthesis.</text>
</comment>
<dbReference type="GO" id="GO:0005524">
    <property type="term" value="F:ATP binding"/>
    <property type="evidence" value="ECO:0007669"/>
    <property type="project" value="UniProtKB-KW"/>
</dbReference>
<evidence type="ECO:0000256" key="5">
    <source>
        <dbReference type="ARBA" id="ARBA00008276"/>
    </source>
</evidence>
<dbReference type="Gene3D" id="3.90.190.20">
    <property type="entry name" value="Mur ligase, C-terminal domain"/>
    <property type="match status" value="1"/>
</dbReference>
<evidence type="ECO:0000256" key="10">
    <source>
        <dbReference type="ARBA" id="ARBA00022723"/>
    </source>
</evidence>
<dbReference type="Pfam" id="PF02875">
    <property type="entry name" value="Mur_ligase_C"/>
    <property type="match status" value="1"/>
</dbReference>
<reference evidence="25 26" key="1">
    <citation type="submission" date="2019-07" db="EMBL/GenBank/DDBJ databases">
        <title>Whole genome shotgun sequence of Segetibacter aerophilus NBRC 106135.</title>
        <authorList>
            <person name="Hosoyama A."/>
            <person name="Uohara A."/>
            <person name="Ohji S."/>
            <person name="Ichikawa N."/>
        </authorList>
    </citation>
    <scope>NUCLEOTIDE SEQUENCE [LARGE SCALE GENOMIC DNA]</scope>
    <source>
        <strain evidence="25 26">NBRC 106135</strain>
    </source>
</reference>
<dbReference type="Pfam" id="PF08245">
    <property type="entry name" value="Mur_ligase_M"/>
    <property type="match status" value="1"/>
</dbReference>
<evidence type="ECO:0000256" key="8">
    <source>
        <dbReference type="ARBA" id="ARBA00019357"/>
    </source>
</evidence>
<dbReference type="GO" id="GO:0004326">
    <property type="term" value="F:tetrahydrofolylpolyglutamate synthase activity"/>
    <property type="evidence" value="ECO:0007669"/>
    <property type="project" value="UniProtKB-EC"/>
</dbReference>
<evidence type="ECO:0000256" key="22">
    <source>
        <dbReference type="PIRNR" id="PIRNR001563"/>
    </source>
</evidence>